<dbReference type="Pfam" id="PF01047">
    <property type="entry name" value="MarR"/>
    <property type="match status" value="1"/>
</dbReference>
<dbReference type="InterPro" id="IPR036388">
    <property type="entry name" value="WH-like_DNA-bd_sf"/>
</dbReference>
<feature type="domain" description="HTH marR-type" evidence="2">
    <location>
        <begin position="1"/>
        <end position="140"/>
    </location>
</feature>
<evidence type="ECO:0000313" key="3">
    <source>
        <dbReference type="EMBL" id="MEQ4484742.1"/>
    </source>
</evidence>
<dbReference type="PROSITE" id="PS50995">
    <property type="entry name" value="HTH_MARR_2"/>
    <property type="match status" value="1"/>
</dbReference>
<sequence length="145" mass="16878">MINRRELLVSYSKKFSVHRRMWETEWNRRNTTDLSYPQFLILNILDQEGPKQSKELVNFFSITSGGITAIANKLISQGLIVRTRDDHLDRRAVLMEISDKGREILKSLESVRDQSFETIFACLTDAEIAYLEQIYGKLIGDRPVR</sequence>
<evidence type="ECO:0000259" key="2">
    <source>
        <dbReference type="PROSITE" id="PS50995"/>
    </source>
</evidence>
<keyword evidence="1" id="KW-0238">DNA-binding</keyword>
<dbReference type="InterPro" id="IPR000835">
    <property type="entry name" value="HTH_MarR-typ"/>
</dbReference>
<gene>
    <name evidence="3" type="ORF">QJS35_20360</name>
</gene>
<dbReference type="SMART" id="SM00347">
    <property type="entry name" value="HTH_MARR"/>
    <property type="match status" value="1"/>
</dbReference>
<dbReference type="InterPro" id="IPR036390">
    <property type="entry name" value="WH_DNA-bd_sf"/>
</dbReference>
<dbReference type="PANTHER" id="PTHR33164:SF99">
    <property type="entry name" value="MARR FAMILY REGULATORY PROTEIN"/>
    <property type="match status" value="1"/>
</dbReference>
<comment type="caution">
    <text evidence="3">The sequence shown here is derived from an EMBL/GenBank/DDBJ whole genome shotgun (WGS) entry which is preliminary data.</text>
</comment>
<dbReference type="EMBL" id="JASKHM010000012">
    <property type="protein sequence ID" value="MEQ4484742.1"/>
    <property type="molecule type" value="Genomic_DNA"/>
</dbReference>
<dbReference type="Gene3D" id="1.10.10.10">
    <property type="entry name" value="Winged helix-like DNA-binding domain superfamily/Winged helix DNA-binding domain"/>
    <property type="match status" value="1"/>
</dbReference>
<dbReference type="RefSeq" id="WP_232187120.1">
    <property type="nucleotide sequence ID" value="NZ_JAIOAP010000011.1"/>
</dbReference>
<dbReference type="SUPFAM" id="SSF46785">
    <property type="entry name" value="Winged helix' DNA-binding domain"/>
    <property type="match status" value="1"/>
</dbReference>
<accession>A0ABV1KY66</accession>
<evidence type="ECO:0000313" key="4">
    <source>
        <dbReference type="Proteomes" id="UP001493487"/>
    </source>
</evidence>
<proteinExistence type="predicted"/>
<dbReference type="PANTHER" id="PTHR33164">
    <property type="entry name" value="TRANSCRIPTIONAL REGULATOR, MARR FAMILY"/>
    <property type="match status" value="1"/>
</dbReference>
<keyword evidence="4" id="KW-1185">Reference proteome</keyword>
<organism evidence="3 4">
    <name type="scientific">Cohnella silvisoli</name>
    <dbReference type="NCBI Taxonomy" id="2873699"/>
    <lineage>
        <taxon>Bacteria</taxon>
        <taxon>Bacillati</taxon>
        <taxon>Bacillota</taxon>
        <taxon>Bacilli</taxon>
        <taxon>Bacillales</taxon>
        <taxon>Paenibacillaceae</taxon>
        <taxon>Cohnella</taxon>
    </lineage>
</organism>
<dbReference type="Proteomes" id="UP001493487">
    <property type="component" value="Unassembled WGS sequence"/>
</dbReference>
<dbReference type="InterPro" id="IPR039422">
    <property type="entry name" value="MarR/SlyA-like"/>
</dbReference>
<evidence type="ECO:0000256" key="1">
    <source>
        <dbReference type="ARBA" id="ARBA00023125"/>
    </source>
</evidence>
<name>A0ABV1KY66_9BACL</name>
<reference evidence="3 4" key="1">
    <citation type="journal article" date="2023" name="Genome Announc.">
        <title>Pan-Genome Analyses of the Genus Cohnella and Proposal of the Novel Species Cohnella silvisoli sp. nov., Isolated from Forest Soil.</title>
        <authorList>
            <person name="Wang C."/>
            <person name="Mao L."/>
            <person name="Bao G."/>
            <person name="Zhu H."/>
        </authorList>
    </citation>
    <scope>NUCLEOTIDE SEQUENCE [LARGE SCALE GENOMIC DNA]</scope>
    <source>
        <strain evidence="3 4">NL03-T5-1</strain>
    </source>
</reference>
<protein>
    <submittedName>
        <fullName evidence="3">MarR family transcriptional regulator</fullName>
    </submittedName>
</protein>